<keyword evidence="3" id="KW-0732">Signal</keyword>
<evidence type="ECO:0000313" key="5">
    <source>
        <dbReference type="EMBL" id="MBL4938678.1"/>
    </source>
</evidence>
<dbReference type="PANTHER" id="PTHR30404">
    <property type="entry name" value="N-ACETYLMURAMOYL-L-ALANINE AMIDASE"/>
    <property type="match status" value="1"/>
</dbReference>
<reference evidence="5 6" key="1">
    <citation type="submission" date="2021-01" db="EMBL/GenBank/DDBJ databases">
        <title>Genome public.</title>
        <authorList>
            <person name="Liu C."/>
            <person name="Sun Q."/>
        </authorList>
    </citation>
    <scope>NUCLEOTIDE SEQUENCE [LARGE SCALE GENOMIC DNA]</scope>
    <source>
        <strain evidence="5 6">YIM B02515</strain>
    </source>
</reference>
<dbReference type="EMBL" id="JAESWC010000027">
    <property type="protein sequence ID" value="MBL4938678.1"/>
    <property type="molecule type" value="Genomic_DNA"/>
</dbReference>
<name>A0ABS1TL42_9CLOT</name>
<dbReference type="Gene3D" id="3.40.630.40">
    <property type="entry name" value="Zn-dependent exopeptidases"/>
    <property type="match status" value="1"/>
</dbReference>
<gene>
    <name evidence="5" type="ORF">JK636_23515</name>
</gene>
<protein>
    <submittedName>
        <fullName evidence="5">N-acetylmuramoyl-L-alanine amidase</fullName>
    </submittedName>
</protein>
<feature type="compositionally biased region" description="Basic and acidic residues" evidence="2">
    <location>
        <begin position="135"/>
        <end position="152"/>
    </location>
</feature>
<dbReference type="PROSITE" id="PS51257">
    <property type="entry name" value="PROKAR_LIPOPROTEIN"/>
    <property type="match status" value="1"/>
</dbReference>
<dbReference type="InterPro" id="IPR002508">
    <property type="entry name" value="MurNAc-LAA_cat"/>
</dbReference>
<keyword evidence="1" id="KW-0378">Hydrolase</keyword>
<dbReference type="PANTHER" id="PTHR30404:SF0">
    <property type="entry name" value="N-ACETYLMURAMOYL-L-ALANINE AMIDASE AMIC"/>
    <property type="match status" value="1"/>
</dbReference>
<dbReference type="SMART" id="SM00646">
    <property type="entry name" value="Ami_3"/>
    <property type="match status" value="1"/>
</dbReference>
<proteinExistence type="predicted"/>
<accession>A0ABS1TL42</accession>
<keyword evidence="6" id="KW-1185">Reference proteome</keyword>
<feature type="domain" description="MurNAc-LAA" evidence="4">
    <location>
        <begin position="204"/>
        <end position="323"/>
    </location>
</feature>
<evidence type="ECO:0000256" key="3">
    <source>
        <dbReference type="SAM" id="SignalP"/>
    </source>
</evidence>
<evidence type="ECO:0000256" key="1">
    <source>
        <dbReference type="ARBA" id="ARBA00022801"/>
    </source>
</evidence>
<sequence>MKKTLYILLCLSVSISLISCSGKDSKVSSSSIENNNTVAGSNVTKQDDSNLNSGGKNSQSVSASETKEADAKTIDDKTKNADTKVDSNANANTSKVNDKTPNQQVQNTKPETPKAPVTKNNEVIVLDPGHANKSNLDKEPLSPGSKEMKIKDGGGAQGVITRTPEYQVNMNVAVKLKELLESKGYTVVMTKTQNSQSLGNVERADIWNKVNAALVVRIHADSAEGASVRGASMLVPAAINDNTKAIYSDSKKYGQIVLSSLIKAVGMPNRGVVERNDMTGFNWSKVPVILVEMGFLSNKEEDKLLSSNDYQDKLAKGLADGICAAIK</sequence>
<dbReference type="Pfam" id="PF01520">
    <property type="entry name" value="Amidase_3"/>
    <property type="match status" value="1"/>
</dbReference>
<feature type="compositionally biased region" description="Basic and acidic residues" evidence="2">
    <location>
        <begin position="65"/>
        <end position="85"/>
    </location>
</feature>
<feature type="compositionally biased region" description="Polar residues" evidence="2">
    <location>
        <begin position="32"/>
        <end position="64"/>
    </location>
</feature>
<dbReference type="RefSeq" id="WP_202751439.1">
    <property type="nucleotide sequence ID" value="NZ_JAESWC010000027.1"/>
</dbReference>
<evidence type="ECO:0000259" key="4">
    <source>
        <dbReference type="SMART" id="SM00646"/>
    </source>
</evidence>
<feature type="signal peptide" evidence="3">
    <location>
        <begin position="1"/>
        <end position="21"/>
    </location>
</feature>
<evidence type="ECO:0000256" key="2">
    <source>
        <dbReference type="SAM" id="MobiDB-lite"/>
    </source>
</evidence>
<feature type="region of interest" description="Disordered" evidence="2">
    <location>
        <begin position="24"/>
        <end position="156"/>
    </location>
</feature>
<dbReference type="CDD" id="cd02696">
    <property type="entry name" value="MurNAc-LAA"/>
    <property type="match status" value="1"/>
</dbReference>
<feature type="compositionally biased region" description="Polar residues" evidence="2">
    <location>
        <begin position="86"/>
        <end position="110"/>
    </location>
</feature>
<evidence type="ECO:0000313" key="6">
    <source>
        <dbReference type="Proteomes" id="UP000632377"/>
    </source>
</evidence>
<feature type="chain" id="PRO_5046659055" evidence="3">
    <location>
        <begin position="22"/>
        <end position="327"/>
    </location>
</feature>
<dbReference type="Proteomes" id="UP000632377">
    <property type="component" value="Unassembled WGS sequence"/>
</dbReference>
<comment type="caution">
    <text evidence="5">The sequence shown here is derived from an EMBL/GenBank/DDBJ whole genome shotgun (WGS) entry which is preliminary data.</text>
</comment>
<dbReference type="InterPro" id="IPR050695">
    <property type="entry name" value="N-acetylmuramoyl_amidase_3"/>
</dbReference>
<dbReference type="SUPFAM" id="SSF53187">
    <property type="entry name" value="Zn-dependent exopeptidases"/>
    <property type="match status" value="1"/>
</dbReference>
<organism evidence="5 6">
    <name type="scientific">Clostridium rhizosphaerae</name>
    <dbReference type="NCBI Taxonomy" id="2803861"/>
    <lineage>
        <taxon>Bacteria</taxon>
        <taxon>Bacillati</taxon>
        <taxon>Bacillota</taxon>
        <taxon>Clostridia</taxon>
        <taxon>Eubacteriales</taxon>
        <taxon>Clostridiaceae</taxon>
        <taxon>Clostridium</taxon>
    </lineage>
</organism>